<dbReference type="EC" id="2.1.1.193" evidence="10"/>
<comment type="subcellular location">
    <subcellularLocation>
        <location evidence="1 10">Cytoplasm</location>
    </subcellularLocation>
</comment>
<dbReference type="GO" id="GO:0070042">
    <property type="term" value="F:rRNA (uridine-N3-)-methyltransferase activity"/>
    <property type="evidence" value="ECO:0007669"/>
    <property type="project" value="TreeGrafter"/>
</dbReference>
<name>A0A521G347_9BACT</name>
<dbReference type="NCBIfam" id="TIGR00046">
    <property type="entry name" value="RsmE family RNA methyltransferase"/>
    <property type="match status" value="1"/>
</dbReference>
<dbReference type="PANTHER" id="PTHR30027:SF3">
    <property type="entry name" value="16S RRNA (URACIL(1498)-N(3))-METHYLTRANSFERASE"/>
    <property type="match status" value="1"/>
</dbReference>
<dbReference type="SUPFAM" id="SSF75217">
    <property type="entry name" value="alpha/beta knot"/>
    <property type="match status" value="1"/>
</dbReference>
<evidence type="ECO:0000256" key="2">
    <source>
        <dbReference type="ARBA" id="ARBA00005528"/>
    </source>
</evidence>
<evidence type="ECO:0000256" key="6">
    <source>
        <dbReference type="ARBA" id="ARBA00022679"/>
    </source>
</evidence>
<keyword evidence="3 10" id="KW-0963">Cytoplasm</keyword>
<evidence type="ECO:0000256" key="3">
    <source>
        <dbReference type="ARBA" id="ARBA00022490"/>
    </source>
</evidence>
<proteinExistence type="inferred from homology"/>
<protein>
    <recommendedName>
        <fullName evidence="10">Ribosomal RNA small subunit methyltransferase E</fullName>
        <ecNumber evidence="10">2.1.1.193</ecNumber>
    </recommendedName>
</protein>
<keyword evidence="5 10" id="KW-0489">Methyltransferase</keyword>
<comment type="similarity">
    <text evidence="2 10">Belongs to the RNA methyltransferase RsmE family.</text>
</comment>
<reference evidence="12" key="1">
    <citation type="submission" date="2017-07" db="EMBL/GenBank/DDBJ databases">
        <title>The cable genome - Insights into the physiology and evolution of filamentous bacteria capable of sulfide oxidation via long distance electron transfer.</title>
        <authorList>
            <person name="Thorup C."/>
            <person name="Bjerg J.T."/>
            <person name="Schreiber L."/>
            <person name="Nielsen L.P."/>
            <person name="Kjeldsen K.U."/>
            <person name="Boesen T."/>
            <person name="Boggild A."/>
            <person name="Meysman F."/>
            <person name="Geelhoed J."/>
            <person name="Schramm A."/>
        </authorList>
    </citation>
    <scope>NUCLEOTIDE SEQUENCE [LARGE SCALE GENOMIC DNA]</scope>
    <source>
        <strain evidence="12">GS</strain>
    </source>
</reference>
<dbReference type="InterPro" id="IPR029028">
    <property type="entry name" value="Alpha/beta_knot_MTases"/>
</dbReference>
<sequence>MNLVLFEEHELQTGGLLVLSDVRAEHIRKVLGLLVDDSLRIGMINGTLGRGTVLSIDAEAVTLAVQLDREPPPLVPVELILALPRPIMLQRILKQAATIGVGRIHLLRSAKVEKSFFHSPALLPEKIRERLLEGLAQATVDTRLPEVCIHPLFKVFVQDALPELEGCRLLAHPGVLPTLPEVFPRSKERILLAVGPEGGWNDYEVSCFLEQGFAAFAMGSRILHVDTAVAVLLGQLALLRTLTAG</sequence>
<evidence type="ECO:0000313" key="13">
    <source>
        <dbReference type="Proteomes" id="UP000316238"/>
    </source>
</evidence>
<dbReference type="PIRSF" id="PIRSF015601">
    <property type="entry name" value="MTase_slr0722"/>
    <property type="match status" value="1"/>
</dbReference>
<keyword evidence="7 10" id="KW-0949">S-adenosyl-L-methionine</keyword>
<dbReference type="GO" id="GO:0005737">
    <property type="term" value="C:cytoplasm"/>
    <property type="evidence" value="ECO:0007669"/>
    <property type="project" value="UniProtKB-SubCell"/>
</dbReference>
<accession>A0A521G347</accession>
<dbReference type="AlphaFoldDB" id="A0A521G347"/>
<dbReference type="GO" id="GO:0070475">
    <property type="term" value="P:rRNA base methylation"/>
    <property type="evidence" value="ECO:0007669"/>
    <property type="project" value="TreeGrafter"/>
</dbReference>
<evidence type="ECO:0000256" key="4">
    <source>
        <dbReference type="ARBA" id="ARBA00022552"/>
    </source>
</evidence>
<evidence type="ECO:0000313" key="12">
    <source>
        <dbReference type="EMBL" id="TAA75428.1"/>
    </source>
</evidence>
<evidence type="ECO:0000256" key="5">
    <source>
        <dbReference type="ARBA" id="ARBA00022603"/>
    </source>
</evidence>
<evidence type="ECO:0000256" key="7">
    <source>
        <dbReference type="ARBA" id="ARBA00022691"/>
    </source>
</evidence>
<dbReference type="InterPro" id="IPR006700">
    <property type="entry name" value="RsmE"/>
</dbReference>
<evidence type="ECO:0000256" key="1">
    <source>
        <dbReference type="ARBA" id="ARBA00004496"/>
    </source>
</evidence>
<comment type="function">
    <text evidence="8 10">Specifically methylates the N3 position of the uracil ring of uridine 1498 (m3U1498) in 16S rRNA. Acts on the fully assembled 30S ribosomal subunit.</text>
</comment>
<dbReference type="NCBIfam" id="NF008700">
    <property type="entry name" value="PRK11713.5-4"/>
    <property type="match status" value="1"/>
</dbReference>
<dbReference type="Proteomes" id="UP000316238">
    <property type="component" value="Unassembled WGS sequence"/>
</dbReference>
<dbReference type="Gene3D" id="3.40.1280.10">
    <property type="match status" value="1"/>
</dbReference>
<evidence type="ECO:0000256" key="8">
    <source>
        <dbReference type="ARBA" id="ARBA00025699"/>
    </source>
</evidence>
<dbReference type="CDD" id="cd18084">
    <property type="entry name" value="RsmE-like"/>
    <property type="match status" value="1"/>
</dbReference>
<gene>
    <name evidence="12" type="ORF">CDV28_10775</name>
</gene>
<keyword evidence="4 10" id="KW-0698">rRNA processing</keyword>
<dbReference type="InterPro" id="IPR029026">
    <property type="entry name" value="tRNA_m1G_MTases_N"/>
</dbReference>
<dbReference type="InterPro" id="IPR046886">
    <property type="entry name" value="RsmE_MTase_dom"/>
</dbReference>
<organism evidence="12 13">
    <name type="scientific">Candidatus Electronema aureum</name>
    <dbReference type="NCBI Taxonomy" id="2005002"/>
    <lineage>
        <taxon>Bacteria</taxon>
        <taxon>Pseudomonadati</taxon>
        <taxon>Thermodesulfobacteriota</taxon>
        <taxon>Desulfobulbia</taxon>
        <taxon>Desulfobulbales</taxon>
        <taxon>Desulfobulbaceae</taxon>
        <taxon>Candidatus Electronema</taxon>
    </lineage>
</organism>
<evidence type="ECO:0000256" key="10">
    <source>
        <dbReference type="PIRNR" id="PIRNR015601"/>
    </source>
</evidence>
<evidence type="ECO:0000259" key="11">
    <source>
        <dbReference type="Pfam" id="PF04452"/>
    </source>
</evidence>
<dbReference type="EMBL" id="NQJD01000007">
    <property type="protein sequence ID" value="TAA75428.1"/>
    <property type="molecule type" value="Genomic_DNA"/>
</dbReference>
<evidence type="ECO:0000256" key="9">
    <source>
        <dbReference type="ARBA" id="ARBA00047944"/>
    </source>
</evidence>
<keyword evidence="13" id="KW-1185">Reference proteome</keyword>
<dbReference type="PANTHER" id="PTHR30027">
    <property type="entry name" value="RIBOSOMAL RNA SMALL SUBUNIT METHYLTRANSFERASE E"/>
    <property type="match status" value="1"/>
</dbReference>
<dbReference type="Pfam" id="PF04452">
    <property type="entry name" value="Methyltrans_RNA"/>
    <property type="match status" value="1"/>
</dbReference>
<feature type="domain" description="Ribosomal RNA small subunit methyltransferase E methyltransferase" evidence="11">
    <location>
        <begin position="73"/>
        <end position="235"/>
    </location>
</feature>
<comment type="catalytic activity">
    <reaction evidence="9 10">
        <text>uridine(1498) in 16S rRNA + S-adenosyl-L-methionine = N(3)-methyluridine(1498) in 16S rRNA + S-adenosyl-L-homocysteine + H(+)</text>
        <dbReference type="Rhea" id="RHEA:42920"/>
        <dbReference type="Rhea" id="RHEA-COMP:10283"/>
        <dbReference type="Rhea" id="RHEA-COMP:10284"/>
        <dbReference type="ChEBI" id="CHEBI:15378"/>
        <dbReference type="ChEBI" id="CHEBI:57856"/>
        <dbReference type="ChEBI" id="CHEBI:59789"/>
        <dbReference type="ChEBI" id="CHEBI:65315"/>
        <dbReference type="ChEBI" id="CHEBI:74502"/>
        <dbReference type="EC" id="2.1.1.193"/>
    </reaction>
</comment>
<keyword evidence="6 10" id="KW-0808">Transferase</keyword>
<comment type="caution">
    <text evidence="12">The sequence shown here is derived from an EMBL/GenBank/DDBJ whole genome shotgun (WGS) entry which is preliminary data.</text>
</comment>